<gene>
    <name evidence="3" type="ORF">ABIE37_003496</name>
</gene>
<feature type="domain" description="Isochorismatase-like" evidence="2">
    <location>
        <begin position="25"/>
        <end position="170"/>
    </location>
</feature>
<dbReference type="SUPFAM" id="SSF52499">
    <property type="entry name" value="Isochorismatase-like hydrolases"/>
    <property type="match status" value="1"/>
</dbReference>
<comment type="caution">
    <text evidence="3">The sequence shown here is derived from an EMBL/GenBank/DDBJ whole genome shotgun (WGS) entry which is preliminary data.</text>
</comment>
<dbReference type="EMBL" id="JBEPSN010000010">
    <property type="protein sequence ID" value="MET4541694.1"/>
    <property type="molecule type" value="Genomic_DNA"/>
</dbReference>
<dbReference type="Proteomes" id="UP001549307">
    <property type="component" value="Unassembled WGS sequence"/>
</dbReference>
<evidence type="ECO:0000313" key="3">
    <source>
        <dbReference type="EMBL" id="MET4541694.1"/>
    </source>
</evidence>
<evidence type="ECO:0000259" key="2">
    <source>
        <dbReference type="Pfam" id="PF00857"/>
    </source>
</evidence>
<dbReference type="InterPro" id="IPR050272">
    <property type="entry name" value="Isochorismatase-like_hydrls"/>
</dbReference>
<organism evidence="3 4">
    <name type="scientific">Arthrobacter bambusae</name>
    <dbReference type="NCBI Taxonomy" id="1338426"/>
    <lineage>
        <taxon>Bacteria</taxon>
        <taxon>Bacillati</taxon>
        <taxon>Actinomycetota</taxon>
        <taxon>Actinomycetes</taxon>
        <taxon>Micrococcales</taxon>
        <taxon>Micrococcaceae</taxon>
        <taxon>Arthrobacter</taxon>
    </lineage>
</organism>
<name>A0ABV2PAT5_9MICC</name>
<sequence>MGWCRKPATAFPQRKESIMSTPRRALVLVDVQQQYFRGPLEIQFPPHQESIGMIGKAIDAATAAGIPVAAIQHSAGEGAPVFAPGTVEYNLHPEVEARRKDSWKDVVKEYGSVYAGTNLTEWLREHDVDTVTLVGYMTNNCILASAVEAEFIGFSTEVLSDATGAINLANDAGFADAQTVHTTLMALLNSNWAAVSSTDAWVDALNAGNALERSDLGSSAVAGASR</sequence>
<dbReference type="Pfam" id="PF00857">
    <property type="entry name" value="Isochorismatase"/>
    <property type="match status" value="1"/>
</dbReference>
<dbReference type="PANTHER" id="PTHR43540:SF6">
    <property type="entry name" value="ISOCHORISMATASE-LIKE DOMAIN-CONTAINING PROTEIN"/>
    <property type="match status" value="1"/>
</dbReference>
<dbReference type="InterPro" id="IPR036380">
    <property type="entry name" value="Isochorismatase-like_sf"/>
</dbReference>
<reference evidence="3 4" key="1">
    <citation type="submission" date="2024-06" db="EMBL/GenBank/DDBJ databases">
        <title>Sorghum-associated microbial communities from plants grown in Nebraska, USA.</title>
        <authorList>
            <person name="Schachtman D."/>
        </authorList>
    </citation>
    <scope>NUCLEOTIDE SEQUENCE [LARGE SCALE GENOMIC DNA]</scope>
    <source>
        <strain evidence="3 4">3552</strain>
    </source>
</reference>
<keyword evidence="4" id="KW-1185">Reference proteome</keyword>
<proteinExistence type="predicted"/>
<accession>A0ABV2PAT5</accession>
<dbReference type="PANTHER" id="PTHR43540">
    <property type="entry name" value="PEROXYUREIDOACRYLATE/UREIDOACRYLATE AMIDOHYDROLASE-RELATED"/>
    <property type="match status" value="1"/>
</dbReference>
<dbReference type="Gene3D" id="3.40.50.850">
    <property type="entry name" value="Isochorismatase-like"/>
    <property type="match status" value="1"/>
</dbReference>
<evidence type="ECO:0000256" key="1">
    <source>
        <dbReference type="ARBA" id="ARBA00022801"/>
    </source>
</evidence>
<keyword evidence="1" id="KW-0378">Hydrolase</keyword>
<protein>
    <submittedName>
        <fullName evidence="3">Nicotinamidase-related amidase</fullName>
    </submittedName>
</protein>
<evidence type="ECO:0000313" key="4">
    <source>
        <dbReference type="Proteomes" id="UP001549307"/>
    </source>
</evidence>
<dbReference type="InterPro" id="IPR000868">
    <property type="entry name" value="Isochorismatase-like_dom"/>
</dbReference>